<evidence type="ECO:0000313" key="1">
    <source>
        <dbReference type="EMBL" id="ETV80681.1"/>
    </source>
</evidence>
<dbReference type="GeneID" id="20808182"/>
<accession>W4GMV1</accession>
<proteinExistence type="predicted"/>
<gene>
    <name evidence="1" type="ORF">H257_06186</name>
</gene>
<name>W4GMV1_APHAT</name>
<dbReference type="RefSeq" id="XP_009829628.1">
    <property type="nucleotide sequence ID" value="XM_009831326.1"/>
</dbReference>
<protein>
    <submittedName>
        <fullName evidence="1">Uncharacterized protein</fullName>
    </submittedName>
</protein>
<organism evidence="1">
    <name type="scientific">Aphanomyces astaci</name>
    <name type="common">Crayfish plague agent</name>
    <dbReference type="NCBI Taxonomy" id="112090"/>
    <lineage>
        <taxon>Eukaryota</taxon>
        <taxon>Sar</taxon>
        <taxon>Stramenopiles</taxon>
        <taxon>Oomycota</taxon>
        <taxon>Saprolegniomycetes</taxon>
        <taxon>Saprolegniales</taxon>
        <taxon>Verrucalvaceae</taxon>
        <taxon>Aphanomyces</taxon>
    </lineage>
</organism>
<sequence>MHRPHGTLRYSNTPLLDVHSATIVYAPVWLAMELVCSSTIRTWSAAKFTASHWTCAGWPRSHSASLAGDVTANWDLDRSCVRNWNCGAMSTIGVGTWLKNVK</sequence>
<reference evidence="1" key="1">
    <citation type="submission" date="2013-12" db="EMBL/GenBank/DDBJ databases">
        <title>The Genome Sequence of Aphanomyces astaci APO3.</title>
        <authorList>
            <consortium name="The Broad Institute Genomics Platform"/>
            <person name="Russ C."/>
            <person name="Tyler B."/>
            <person name="van West P."/>
            <person name="Dieguez-Uribeondo J."/>
            <person name="Young S.K."/>
            <person name="Zeng Q."/>
            <person name="Gargeya S."/>
            <person name="Fitzgerald M."/>
            <person name="Abouelleil A."/>
            <person name="Alvarado L."/>
            <person name="Chapman S.B."/>
            <person name="Gainer-Dewar J."/>
            <person name="Goldberg J."/>
            <person name="Griggs A."/>
            <person name="Gujja S."/>
            <person name="Hansen M."/>
            <person name="Howarth C."/>
            <person name="Imamovic A."/>
            <person name="Ireland A."/>
            <person name="Larimer J."/>
            <person name="McCowan C."/>
            <person name="Murphy C."/>
            <person name="Pearson M."/>
            <person name="Poon T.W."/>
            <person name="Priest M."/>
            <person name="Roberts A."/>
            <person name="Saif S."/>
            <person name="Shea T."/>
            <person name="Sykes S."/>
            <person name="Wortman J."/>
            <person name="Nusbaum C."/>
            <person name="Birren B."/>
        </authorList>
    </citation>
    <scope>NUCLEOTIDE SEQUENCE [LARGE SCALE GENOMIC DNA]</scope>
    <source>
        <strain evidence="1">APO3</strain>
    </source>
</reference>
<dbReference type="AlphaFoldDB" id="W4GMV1"/>
<dbReference type="EMBL" id="KI913125">
    <property type="protein sequence ID" value="ETV80681.1"/>
    <property type="molecule type" value="Genomic_DNA"/>
</dbReference>
<dbReference type="VEuPathDB" id="FungiDB:H257_06186"/>